<dbReference type="PROSITE" id="PS51904">
    <property type="entry name" value="GLYCOSYL_HYDROL_F25_2"/>
    <property type="match status" value="1"/>
</dbReference>
<dbReference type="EMBL" id="BJZR01000011">
    <property type="protein sequence ID" value="GEO91379.1"/>
    <property type="molecule type" value="Genomic_DNA"/>
</dbReference>
<evidence type="ECO:0008006" key="8">
    <source>
        <dbReference type="Google" id="ProtNLM"/>
    </source>
</evidence>
<evidence type="ECO:0000313" key="7">
    <source>
        <dbReference type="Proteomes" id="UP000321155"/>
    </source>
</evidence>
<feature type="signal peptide" evidence="5">
    <location>
        <begin position="1"/>
        <end position="26"/>
    </location>
</feature>
<dbReference type="PANTHER" id="PTHR34135">
    <property type="entry name" value="LYSOZYME"/>
    <property type="match status" value="1"/>
</dbReference>
<dbReference type="Gene3D" id="3.20.20.80">
    <property type="entry name" value="Glycosidases"/>
    <property type="match status" value="1"/>
</dbReference>
<dbReference type="InterPro" id="IPR013207">
    <property type="entry name" value="LGFP"/>
</dbReference>
<feature type="compositionally biased region" description="Low complexity" evidence="4">
    <location>
        <begin position="136"/>
        <end position="159"/>
    </location>
</feature>
<sequence length="638" mass="67124">MKAPPTLALPAALTAVVLAISSLAPAAATDGAAGTDPVTLSEDRRGGLVSKVVDSGGQIVTTTEDAATGEAVLPDPATAGTRPTGDGLDGGAVMGQWAKSPEHFERLAKASARTAAELDDEPGTGGPTTPDDDAAGDAATAAEEAGAAESADPAAAAEEPVAAVSSLATAASAPAGIKGTDVSNWQPTVNWSSLWNQGSRFAYVKTSEGDSITNRIFGEQYAGAGRVGMYRGGYHFAIPTRDSSGAKQADYFVNNGGGWSADGKTLPGLLDIENNPYPSLYGNQCYGFSPAEMVGWIRDFSDRYKARTGRLPAIYTNYYFWRDCTGNSTAFNDHPLHIASYGAAPQNPGGWTTWDIWQYTDAGFAERIDANVYRGTAAQLGDLARNRYHKPLGGRAPAGATTVSPSGYTVKGGIGSKYRALGGASVFGAPVMNERGGLVGGGVYQRFAKNSTFYWSAPTGAWPVNFNGAIGRTFAAHRYENGLGYPSSQERGGLVGGGAYQVFRSGANVHKILWSPGTGAYPVKENSGIGSAWKRAGFERGLGYPTTDERGGLVDGGAYQMFRSGNSIHKVLWSARSGAHPVKENSAIGAEWRAAGHERGYGYPVTGEYRYGTEVRQQFSKNFTVHYSTTTKRIWVTR</sequence>
<dbReference type="Pfam" id="PF08310">
    <property type="entry name" value="LGFP"/>
    <property type="match status" value="3"/>
</dbReference>
<dbReference type="InterPro" id="IPR002053">
    <property type="entry name" value="Glyco_hydro_25"/>
</dbReference>
<keyword evidence="5" id="KW-0732">Signal</keyword>
<evidence type="ECO:0000313" key="6">
    <source>
        <dbReference type="EMBL" id="GEO91379.1"/>
    </source>
</evidence>
<dbReference type="InterPro" id="IPR017853">
    <property type="entry name" value="GH"/>
</dbReference>
<dbReference type="SMART" id="SM00641">
    <property type="entry name" value="Glyco_25"/>
    <property type="match status" value="1"/>
</dbReference>
<reference evidence="6 7" key="1">
    <citation type="submission" date="2019-07" db="EMBL/GenBank/DDBJ databases">
        <title>Whole genome shotgun sequence of Kocuria flava NBRC 107626.</title>
        <authorList>
            <person name="Hosoyama A."/>
            <person name="Uohara A."/>
            <person name="Ohji S."/>
            <person name="Ichikawa N."/>
        </authorList>
    </citation>
    <scope>NUCLEOTIDE SEQUENCE [LARGE SCALE GENOMIC DNA]</scope>
    <source>
        <strain evidence="6 7">NBRC 107626</strain>
    </source>
</reference>
<evidence type="ECO:0000256" key="2">
    <source>
        <dbReference type="ARBA" id="ARBA00022801"/>
    </source>
</evidence>
<comment type="similarity">
    <text evidence="1">Belongs to the glycosyl hydrolase 25 family.</text>
</comment>
<feature type="region of interest" description="Disordered" evidence="4">
    <location>
        <begin position="108"/>
        <end position="159"/>
    </location>
</feature>
<keyword evidence="3" id="KW-0326">Glycosidase</keyword>
<evidence type="ECO:0000256" key="4">
    <source>
        <dbReference type="SAM" id="MobiDB-lite"/>
    </source>
</evidence>
<dbReference type="PANTHER" id="PTHR34135:SF2">
    <property type="entry name" value="LYSOZYME"/>
    <property type="match status" value="1"/>
</dbReference>
<evidence type="ECO:0000256" key="5">
    <source>
        <dbReference type="SAM" id="SignalP"/>
    </source>
</evidence>
<dbReference type="SUPFAM" id="SSF51445">
    <property type="entry name" value="(Trans)glycosidases"/>
    <property type="match status" value="1"/>
</dbReference>
<keyword evidence="7" id="KW-1185">Reference proteome</keyword>
<dbReference type="Pfam" id="PF01183">
    <property type="entry name" value="Glyco_hydro_25"/>
    <property type="match status" value="1"/>
</dbReference>
<dbReference type="Proteomes" id="UP000321155">
    <property type="component" value="Unassembled WGS sequence"/>
</dbReference>
<dbReference type="InterPro" id="IPR018077">
    <property type="entry name" value="Glyco_hydro_fam25_subgr"/>
</dbReference>
<feature type="chain" id="PRO_5047164114" description="Lysozyme" evidence="5">
    <location>
        <begin position="27"/>
        <end position="638"/>
    </location>
</feature>
<keyword evidence="2" id="KW-0378">Hydrolase</keyword>
<evidence type="ECO:0000256" key="3">
    <source>
        <dbReference type="ARBA" id="ARBA00023295"/>
    </source>
</evidence>
<protein>
    <recommendedName>
        <fullName evidence="8">Lysozyme</fullName>
    </recommendedName>
</protein>
<dbReference type="RefSeq" id="WP_147050375.1">
    <property type="nucleotide sequence ID" value="NZ_BJZR01000011.1"/>
</dbReference>
<comment type="caution">
    <text evidence="6">The sequence shown here is derived from an EMBL/GenBank/DDBJ whole genome shotgun (WGS) entry which is preliminary data.</text>
</comment>
<proteinExistence type="inferred from homology"/>
<organism evidence="6 7">
    <name type="scientific">Kocuria flava</name>
    <dbReference type="NCBI Taxonomy" id="446860"/>
    <lineage>
        <taxon>Bacteria</taxon>
        <taxon>Bacillati</taxon>
        <taxon>Actinomycetota</taxon>
        <taxon>Actinomycetes</taxon>
        <taxon>Micrococcales</taxon>
        <taxon>Micrococcaceae</taxon>
        <taxon>Kocuria</taxon>
    </lineage>
</organism>
<gene>
    <name evidence="6" type="ORF">KFL01_06850</name>
</gene>
<name>A0ABQ0X6E4_9MICC</name>
<evidence type="ECO:0000256" key="1">
    <source>
        <dbReference type="ARBA" id="ARBA00010646"/>
    </source>
</evidence>
<accession>A0ABQ0X6E4</accession>
<feature type="region of interest" description="Disordered" evidence="4">
    <location>
        <begin position="63"/>
        <end position="94"/>
    </location>
</feature>